<accession>A0AAP0H5N7</accession>
<evidence type="ECO:0000313" key="6">
    <source>
        <dbReference type="Proteomes" id="UP001408789"/>
    </source>
</evidence>
<feature type="domain" description="F-box" evidence="2">
    <location>
        <begin position="9"/>
        <end position="41"/>
    </location>
</feature>
<name>A0AAP0H5N7_9ASTR</name>
<dbReference type="PANTHER" id="PTHR45786:SF78">
    <property type="entry name" value="ATP-DEPENDENT DNA HELICASE"/>
    <property type="match status" value="1"/>
</dbReference>
<evidence type="ECO:0000259" key="2">
    <source>
        <dbReference type="Pfam" id="PF00646"/>
    </source>
</evidence>
<dbReference type="EMBL" id="JBCNJP010000008">
    <property type="protein sequence ID" value="KAK9073844.1"/>
    <property type="molecule type" value="Genomic_DNA"/>
</dbReference>
<dbReference type="InterPro" id="IPR025476">
    <property type="entry name" value="Helitron_helicase-like"/>
</dbReference>
<evidence type="ECO:0008006" key="7">
    <source>
        <dbReference type="Google" id="ProtNLM"/>
    </source>
</evidence>
<evidence type="ECO:0000256" key="1">
    <source>
        <dbReference type="SAM" id="MobiDB-lite"/>
    </source>
</evidence>
<dbReference type="InterPro" id="IPR006527">
    <property type="entry name" value="F-box-assoc_dom_typ1"/>
</dbReference>
<dbReference type="Pfam" id="PF00646">
    <property type="entry name" value="F-box"/>
    <property type="match status" value="1"/>
</dbReference>
<proteinExistence type="predicted"/>
<dbReference type="Pfam" id="PF14214">
    <property type="entry name" value="Helitron_like_N"/>
    <property type="match status" value="1"/>
</dbReference>
<evidence type="ECO:0000259" key="4">
    <source>
        <dbReference type="Pfam" id="PF14214"/>
    </source>
</evidence>
<dbReference type="NCBIfam" id="TIGR01640">
    <property type="entry name" value="F_box_assoc_1"/>
    <property type="match status" value="1"/>
</dbReference>
<dbReference type="InterPro" id="IPR036047">
    <property type="entry name" value="F-box-like_dom_sf"/>
</dbReference>
<gene>
    <name evidence="5" type="ORF">SSX86_006438</name>
</gene>
<keyword evidence="6" id="KW-1185">Reference proteome</keyword>
<dbReference type="Pfam" id="PF07734">
    <property type="entry name" value="FBA_1"/>
    <property type="match status" value="1"/>
</dbReference>
<feature type="compositionally biased region" description="Polar residues" evidence="1">
    <location>
        <begin position="309"/>
        <end position="318"/>
    </location>
</feature>
<dbReference type="InterPro" id="IPR011043">
    <property type="entry name" value="Gal_Oxase/kelch_b-propeller"/>
</dbReference>
<dbReference type="Gene3D" id="1.20.1280.50">
    <property type="match status" value="1"/>
</dbReference>
<dbReference type="PANTHER" id="PTHR45786">
    <property type="entry name" value="DNA BINDING PROTEIN-LIKE"/>
    <property type="match status" value="1"/>
</dbReference>
<evidence type="ECO:0000259" key="3">
    <source>
        <dbReference type="Pfam" id="PF07734"/>
    </source>
</evidence>
<dbReference type="SUPFAM" id="SSF81383">
    <property type="entry name" value="F-box domain"/>
    <property type="match status" value="1"/>
</dbReference>
<dbReference type="InterPro" id="IPR001810">
    <property type="entry name" value="F-box_dom"/>
</dbReference>
<feature type="compositionally biased region" description="Basic and acidic residues" evidence="1">
    <location>
        <begin position="319"/>
        <end position="335"/>
    </location>
</feature>
<reference evidence="5 6" key="1">
    <citation type="submission" date="2024-04" db="EMBL/GenBank/DDBJ databases">
        <title>The reference genome of an endangered Asteraceae, Deinandra increscens subsp. villosa, native to the Central Coast of California.</title>
        <authorList>
            <person name="Guilliams M."/>
            <person name="Hasenstab-Lehman K."/>
            <person name="Meyer R."/>
            <person name="Mcevoy S."/>
        </authorList>
    </citation>
    <scope>NUCLEOTIDE SEQUENCE [LARGE SCALE GENOMIC DNA]</scope>
    <source>
        <tissue evidence="5">Leaf</tissue>
    </source>
</reference>
<organism evidence="5 6">
    <name type="scientific">Deinandra increscens subsp. villosa</name>
    <dbReference type="NCBI Taxonomy" id="3103831"/>
    <lineage>
        <taxon>Eukaryota</taxon>
        <taxon>Viridiplantae</taxon>
        <taxon>Streptophyta</taxon>
        <taxon>Embryophyta</taxon>
        <taxon>Tracheophyta</taxon>
        <taxon>Spermatophyta</taxon>
        <taxon>Magnoliopsida</taxon>
        <taxon>eudicotyledons</taxon>
        <taxon>Gunneridae</taxon>
        <taxon>Pentapetalae</taxon>
        <taxon>asterids</taxon>
        <taxon>campanulids</taxon>
        <taxon>Asterales</taxon>
        <taxon>Asteraceae</taxon>
        <taxon>Asteroideae</taxon>
        <taxon>Heliantheae alliance</taxon>
        <taxon>Madieae</taxon>
        <taxon>Madiinae</taxon>
        <taxon>Deinandra</taxon>
    </lineage>
</organism>
<comment type="caution">
    <text evidence="5">The sequence shown here is derived from an EMBL/GenBank/DDBJ whole genome shotgun (WGS) entry which is preliminary data.</text>
</comment>
<feature type="region of interest" description="Disordered" evidence="1">
    <location>
        <begin position="678"/>
        <end position="707"/>
    </location>
</feature>
<sequence length="858" mass="98322">MVDISIEIIVFEILTRVPAKVVGRCKSVCKTWCSLLSTQDFAKLHCSRAFVSTNQRILFVGDLTCSVHPIDIQSCDYGAGAVAPFPWDDISIHSNLDGLLCVCLNRTSELVLWNPTTGAYKRLPTDDYHGFYEHSLDAVGLYINASEDYNVLHIKRRGGQYCVSVYSRILESWRDIPFVTKPEYLSLSFHWSSGTLCGDILYFVVKESYIEGVNVLVCFDVNLEQFKEIAFPPVRPMGIFLGELVDVRNELHMFISSGYRDMTIELWKLEGEHWVKVLACTELPSMPLDLWCSMTHFMTNGKFQFTMTNGQLNDNNDASAEKVKRSAEKRKERNARYYASQKENRPPQDPNVASTSSPSTPKSLKRKYNARCYASRRDGSTPTTTLPGVNEEYMPQRSRGITIQPRTLLPQFRDTIGIPSIRDGNVANDRVLNRRVTREVSQGICHDNVEVDPYNFVYDGIPRDHRVLKTRNPCVHCGAKLFPGEFATFCCMSGKTKLANSEIPSELYRLFTSQDEIRKTFRHHIRAYNTNFSFASMGVTLDNTLNNMRDGVYTFRAHKGIYHQIPPLVSSDGVARYLQLYFYDPDTELDLRLQWPNLDRNITQIIRRVLSTNPYVHTFRSLAELGPLDNYRVTLNASVELDQRVYNRPTTSEPYFGCYDPLSYPLFFPNGEEGWHPNIPRQGESMTRTDNNEDNIDEEMEETSTSRRRTTVAMREYYCYKFQIRSTDNVLLLGGRLLQQFVVDVYIKLETSRLQYCEQNQAKIRADLYQGVVDCVNAGEVNPNRVGRRIVLPASFIGGPRDMRRRFLDSMTIVQDDGKPDIFLTMTCNPNWPEICDNLKPGQTAQDRADLVSRVFHA</sequence>
<feature type="region of interest" description="Disordered" evidence="1">
    <location>
        <begin position="309"/>
        <end position="391"/>
    </location>
</feature>
<feature type="domain" description="F-box associated beta-propeller type 1" evidence="3">
    <location>
        <begin position="90"/>
        <end position="309"/>
    </location>
</feature>
<feature type="domain" description="Helitron helicase-like" evidence="4">
    <location>
        <begin position="717"/>
        <end position="857"/>
    </location>
</feature>
<evidence type="ECO:0000313" key="5">
    <source>
        <dbReference type="EMBL" id="KAK9073844.1"/>
    </source>
</evidence>
<dbReference type="AlphaFoldDB" id="A0AAP0H5N7"/>
<dbReference type="SUPFAM" id="SSF50965">
    <property type="entry name" value="Galactose oxidase, central domain"/>
    <property type="match status" value="1"/>
</dbReference>
<feature type="compositionally biased region" description="Acidic residues" evidence="1">
    <location>
        <begin position="692"/>
        <end position="702"/>
    </location>
</feature>
<protein>
    <recommendedName>
        <fullName evidence="7">F-box domain-containing protein</fullName>
    </recommendedName>
</protein>
<dbReference type="Proteomes" id="UP001408789">
    <property type="component" value="Unassembled WGS sequence"/>
</dbReference>
<dbReference type="CDD" id="cd22157">
    <property type="entry name" value="F-box_AtFBW1-like"/>
    <property type="match status" value="1"/>
</dbReference>
<dbReference type="InterPro" id="IPR017451">
    <property type="entry name" value="F-box-assoc_interact_dom"/>
</dbReference>